<keyword evidence="2" id="KW-1185">Reference proteome</keyword>
<evidence type="ECO:0000313" key="1">
    <source>
        <dbReference type="EMBL" id="MBB5870418.1"/>
    </source>
</evidence>
<comment type="caution">
    <text evidence="1">The sequence shown here is derived from an EMBL/GenBank/DDBJ whole genome shotgun (WGS) entry which is preliminary data.</text>
</comment>
<name>A0A841BSQ2_9ACTN</name>
<evidence type="ECO:0000313" key="2">
    <source>
        <dbReference type="Proteomes" id="UP000587527"/>
    </source>
</evidence>
<dbReference type="Pfam" id="PF14094">
    <property type="entry name" value="DUF4272"/>
    <property type="match status" value="1"/>
</dbReference>
<protein>
    <recommendedName>
        <fullName evidence="3">DUF4272 domain-containing protein</fullName>
    </recommendedName>
</protein>
<sequence>MATVPAPDPVLTRAANIEELTRLGLPLPPPTYPLVWEPGDQVSLRPTREIEARAAILYVTLERCFGMPPELAVDWLTTNALVDDVTDPEWAFITKSEGDHRSFALHLDAVASLTWVLGTGKRLDPTGPPDPQSALLPNLATDETFEEWRARTLPAPRDPALVAAVLDLYYCLDWAFIESETYGVDTPGHLGSSAIGQRRWGLEWAVVLDGPYQEPELGWEEIDLST</sequence>
<evidence type="ECO:0008006" key="3">
    <source>
        <dbReference type="Google" id="ProtNLM"/>
    </source>
</evidence>
<accession>A0A841BSQ2</accession>
<dbReference type="EMBL" id="JACHMN010000002">
    <property type="protein sequence ID" value="MBB5870418.1"/>
    <property type="molecule type" value="Genomic_DNA"/>
</dbReference>
<proteinExistence type="predicted"/>
<dbReference type="AlphaFoldDB" id="A0A841BSQ2"/>
<dbReference type="Proteomes" id="UP000587527">
    <property type="component" value="Unassembled WGS sequence"/>
</dbReference>
<dbReference type="InterPro" id="IPR025368">
    <property type="entry name" value="DUF4272"/>
</dbReference>
<organism evidence="1 2">
    <name type="scientific">Allocatelliglobosispora scoriae</name>
    <dbReference type="NCBI Taxonomy" id="643052"/>
    <lineage>
        <taxon>Bacteria</taxon>
        <taxon>Bacillati</taxon>
        <taxon>Actinomycetota</taxon>
        <taxon>Actinomycetes</taxon>
        <taxon>Micromonosporales</taxon>
        <taxon>Micromonosporaceae</taxon>
        <taxon>Allocatelliglobosispora</taxon>
    </lineage>
</organism>
<gene>
    <name evidence="1" type="ORF">F4553_003797</name>
</gene>
<reference evidence="1 2" key="1">
    <citation type="submission" date="2020-08" db="EMBL/GenBank/DDBJ databases">
        <title>Sequencing the genomes of 1000 actinobacteria strains.</title>
        <authorList>
            <person name="Klenk H.-P."/>
        </authorList>
    </citation>
    <scope>NUCLEOTIDE SEQUENCE [LARGE SCALE GENOMIC DNA]</scope>
    <source>
        <strain evidence="1 2">DSM 45362</strain>
    </source>
</reference>